<dbReference type="Pfam" id="PF01061">
    <property type="entry name" value="ABC2_membrane"/>
    <property type="match status" value="1"/>
</dbReference>
<evidence type="ECO:0000313" key="12">
    <source>
        <dbReference type="Proteomes" id="UP001187531"/>
    </source>
</evidence>
<keyword evidence="5 7" id="KW-1133">Transmembrane helix</keyword>
<dbReference type="AlphaFoldDB" id="A0AA88I9J2"/>
<proteinExistence type="inferred from homology"/>
<gene>
    <name evidence="11" type="ORF">QYM36_007575</name>
</gene>
<dbReference type="GO" id="GO:0016887">
    <property type="term" value="F:ATP hydrolysis activity"/>
    <property type="evidence" value="ECO:0007669"/>
    <property type="project" value="InterPro"/>
</dbReference>
<feature type="transmembrane region" description="Helical" evidence="7">
    <location>
        <begin position="416"/>
        <end position="441"/>
    </location>
</feature>
<keyword evidence="6 7" id="KW-0472">Membrane</keyword>
<dbReference type="InterPro" id="IPR013525">
    <property type="entry name" value="ABC2_TM"/>
</dbReference>
<keyword evidence="4 7" id="KW-0812">Transmembrane</keyword>
<dbReference type="InterPro" id="IPR050352">
    <property type="entry name" value="ABCG_transporters"/>
</dbReference>
<dbReference type="GO" id="GO:0030659">
    <property type="term" value="C:cytoplasmic vesicle membrane"/>
    <property type="evidence" value="ECO:0007669"/>
    <property type="project" value="TreeGrafter"/>
</dbReference>
<dbReference type="InterPro" id="IPR017871">
    <property type="entry name" value="ABC_transporter-like_CS"/>
</dbReference>
<keyword evidence="12" id="KW-1185">Reference proteome</keyword>
<dbReference type="GO" id="GO:0140359">
    <property type="term" value="F:ABC-type transporter activity"/>
    <property type="evidence" value="ECO:0007669"/>
    <property type="project" value="InterPro"/>
</dbReference>
<feature type="domain" description="ABC transporter" evidence="8">
    <location>
        <begin position="18"/>
        <end position="134"/>
    </location>
</feature>
<feature type="domain" description="ABC transporter family G" evidence="10">
    <location>
        <begin position="163"/>
        <end position="226"/>
    </location>
</feature>
<comment type="caution">
    <text evidence="11">The sequence shown here is derived from an EMBL/GenBank/DDBJ whole genome shotgun (WGS) entry which is preliminary data.</text>
</comment>
<comment type="similarity">
    <text evidence="2">Belongs to the ABC transporter superfamily. ABCG family. Eye pigment precursor importer (TC 3.A.1.204) subfamily.</text>
</comment>
<evidence type="ECO:0000256" key="3">
    <source>
        <dbReference type="ARBA" id="ARBA00022448"/>
    </source>
</evidence>
<feature type="transmembrane region" description="Helical" evidence="7">
    <location>
        <begin position="447"/>
        <end position="468"/>
    </location>
</feature>
<evidence type="ECO:0000256" key="4">
    <source>
        <dbReference type="ARBA" id="ARBA00022692"/>
    </source>
</evidence>
<feature type="transmembrane region" description="Helical" evidence="7">
    <location>
        <begin position="379"/>
        <end position="404"/>
    </location>
</feature>
<evidence type="ECO:0000259" key="8">
    <source>
        <dbReference type="Pfam" id="PF00005"/>
    </source>
</evidence>
<sequence>MKCQAVSHSVTLKIYGEGVMVDGEIRVNGRQVGPSMRDLSGFVYQDDLFVGSLTCREHLEFMAELRLGKNVSGHARKEIIDRLISELSLGNCENTQIGGEGFEKGISGGEMKRLAFASEVLTDPPVLFCDEPTTGLDSFSAETLVKIMKKMAAEGKTIVCTIHQPSSEIYNLFGSLILLTEGRIAYMGTTKRVLSFFESFGYKCPENYNPADFFVQTLAVVPGHEQHCRSTIKATCDRFAVSSQAREIELLIQYEANVGYSMEDAQLVNSTLESQIVSNRAGWWNQTRQLAKRSFIDSLRNPAVHWLRIAQKFMLAFLVGLCFTDLRLDQHGIQNIQGAIFIFATENTFPCMYGVLQVFPKELPLFLREAKNGLYRVDAYYTAKVMSLLPGFILEPIIFTTVAYWIMGLRNSAPAFLYSVLVIILTANTASACGMFFSAAFESLSMASAILIPFDYILMITGGIFINIKTLPLYAAWTSYFSWFFYTNEALNIVQWEGVENISCDATTPSMTAICVATGEEVLKKYSFNPSYYPIDILAMLLLYF</sequence>
<evidence type="ECO:0000259" key="10">
    <source>
        <dbReference type="Pfam" id="PF19055"/>
    </source>
</evidence>
<evidence type="ECO:0000256" key="1">
    <source>
        <dbReference type="ARBA" id="ARBA00004141"/>
    </source>
</evidence>
<evidence type="ECO:0000313" key="11">
    <source>
        <dbReference type="EMBL" id="KAK2726775.1"/>
    </source>
</evidence>
<feature type="domain" description="ABC-2 type transporter transmembrane" evidence="9">
    <location>
        <begin position="286"/>
        <end position="495"/>
    </location>
</feature>
<dbReference type="PANTHER" id="PTHR48041:SF139">
    <property type="entry name" value="PROTEIN SCARLET"/>
    <property type="match status" value="1"/>
</dbReference>
<dbReference type="InterPro" id="IPR027417">
    <property type="entry name" value="P-loop_NTPase"/>
</dbReference>
<dbReference type="SUPFAM" id="SSF52540">
    <property type="entry name" value="P-loop containing nucleoside triphosphate hydrolases"/>
    <property type="match status" value="1"/>
</dbReference>
<dbReference type="Proteomes" id="UP001187531">
    <property type="component" value="Unassembled WGS sequence"/>
</dbReference>
<evidence type="ECO:0000259" key="9">
    <source>
        <dbReference type="Pfam" id="PF01061"/>
    </source>
</evidence>
<comment type="subcellular location">
    <subcellularLocation>
        <location evidence="1">Membrane</location>
        <topology evidence="1">Multi-pass membrane protein</topology>
    </subcellularLocation>
</comment>
<reference evidence="11" key="1">
    <citation type="submission" date="2023-07" db="EMBL/GenBank/DDBJ databases">
        <title>Chromosome-level genome assembly of Artemia franciscana.</title>
        <authorList>
            <person name="Jo E."/>
        </authorList>
    </citation>
    <scope>NUCLEOTIDE SEQUENCE</scope>
    <source>
        <tissue evidence="11">Whole body</tissue>
    </source>
</reference>
<protein>
    <submittedName>
        <fullName evidence="11">Uncharacterized protein</fullName>
    </submittedName>
</protein>
<dbReference type="InterPro" id="IPR003439">
    <property type="entry name" value="ABC_transporter-like_ATP-bd"/>
</dbReference>
<dbReference type="PROSITE" id="PS00211">
    <property type="entry name" value="ABC_TRANSPORTER_1"/>
    <property type="match status" value="1"/>
</dbReference>
<dbReference type="Pfam" id="PF19055">
    <property type="entry name" value="ABC2_membrane_7"/>
    <property type="match status" value="1"/>
</dbReference>
<dbReference type="Gene3D" id="3.40.50.300">
    <property type="entry name" value="P-loop containing nucleotide triphosphate hydrolases"/>
    <property type="match status" value="1"/>
</dbReference>
<dbReference type="PANTHER" id="PTHR48041">
    <property type="entry name" value="ABC TRANSPORTER G FAMILY MEMBER 28"/>
    <property type="match status" value="1"/>
</dbReference>
<dbReference type="Pfam" id="PF00005">
    <property type="entry name" value="ABC_tran"/>
    <property type="match status" value="1"/>
</dbReference>
<dbReference type="EMBL" id="JAVRJZ010000001">
    <property type="protein sequence ID" value="KAK2726775.1"/>
    <property type="molecule type" value="Genomic_DNA"/>
</dbReference>
<organism evidence="11 12">
    <name type="scientific">Artemia franciscana</name>
    <name type="common">Brine shrimp</name>
    <name type="synonym">Artemia sanfranciscana</name>
    <dbReference type="NCBI Taxonomy" id="6661"/>
    <lineage>
        <taxon>Eukaryota</taxon>
        <taxon>Metazoa</taxon>
        <taxon>Ecdysozoa</taxon>
        <taxon>Arthropoda</taxon>
        <taxon>Crustacea</taxon>
        <taxon>Branchiopoda</taxon>
        <taxon>Anostraca</taxon>
        <taxon>Artemiidae</taxon>
        <taxon>Artemia</taxon>
    </lineage>
</organism>
<keyword evidence="3" id="KW-0813">Transport</keyword>
<evidence type="ECO:0000256" key="7">
    <source>
        <dbReference type="SAM" id="Phobius"/>
    </source>
</evidence>
<dbReference type="InterPro" id="IPR043926">
    <property type="entry name" value="ABCG_dom"/>
</dbReference>
<evidence type="ECO:0000256" key="5">
    <source>
        <dbReference type="ARBA" id="ARBA00022989"/>
    </source>
</evidence>
<evidence type="ECO:0000256" key="2">
    <source>
        <dbReference type="ARBA" id="ARBA00005814"/>
    </source>
</evidence>
<accession>A0AA88I9J2</accession>
<evidence type="ECO:0000256" key="6">
    <source>
        <dbReference type="ARBA" id="ARBA00023136"/>
    </source>
</evidence>
<dbReference type="GO" id="GO:0005886">
    <property type="term" value="C:plasma membrane"/>
    <property type="evidence" value="ECO:0007669"/>
    <property type="project" value="TreeGrafter"/>
</dbReference>
<feature type="non-terminal residue" evidence="11">
    <location>
        <position position="545"/>
    </location>
</feature>
<name>A0AA88I9J2_ARTSF</name>
<dbReference type="GO" id="GO:0005524">
    <property type="term" value="F:ATP binding"/>
    <property type="evidence" value="ECO:0007669"/>
    <property type="project" value="InterPro"/>
</dbReference>